<comment type="caution">
    <text evidence="10">Lacks conserved residue(s) required for the propagation of feature annotation.</text>
</comment>
<dbReference type="FunFam" id="3.40.390.10:FF:000015">
    <property type="entry name" value="Meprin A subunit"/>
    <property type="match status" value="1"/>
</dbReference>
<evidence type="ECO:0000256" key="6">
    <source>
        <dbReference type="ARBA" id="ARBA00023049"/>
    </source>
</evidence>
<dbReference type="CDD" id="cd04280">
    <property type="entry name" value="ZnMc_astacin_like"/>
    <property type="match status" value="1"/>
</dbReference>
<feature type="binding site" evidence="10">
    <location>
        <position position="166"/>
    </location>
    <ligand>
        <name>Zn(2+)</name>
        <dbReference type="ChEBI" id="CHEBI:29105"/>
        <note>catalytic</note>
    </ligand>
</feature>
<dbReference type="PANTHER" id="PTHR10127:SF814">
    <property type="entry name" value="MEPRIN A SUBUNIT BETA"/>
    <property type="match status" value="1"/>
</dbReference>
<keyword evidence="9" id="KW-0325">Glycoprotein</keyword>
<keyword evidence="2 10" id="KW-0479">Metal-binding</keyword>
<organism evidence="14 15">
    <name type="scientific">Allacma fusca</name>
    <dbReference type="NCBI Taxonomy" id="39272"/>
    <lineage>
        <taxon>Eukaryota</taxon>
        <taxon>Metazoa</taxon>
        <taxon>Ecdysozoa</taxon>
        <taxon>Arthropoda</taxon>
        <taxon>Hexapoda</taxon>
        <taxon>Collembola</taxon>
        <taxon>Symphypleona</taxon>
        <taxon>Sminthuridae</taxon>
        <taxon>Allacma</taxon>
    </lineage>
</organism>
<feature type="active site" evidence="10">
    <location>
        <position position="157"/>
    </location>
</feature>
<evidence type="ECO:0000259" key="13">
    <source>
        <dbReference type="PROSITE" id="PS51864"/>
    </source>
</evidence>
<evidence type="ECO:0000256" key="1">
    <source>
        <dbReference type="ARBA" id="ARBA00022670"/>
    </source>
</evidence>
<feature type="non-terminal residue" evidence="14">
    <location>
        <position position="1"/>
    </location>
</feature>
<evidence type="ECO:0000256" key="3">
    <source>
        <dbReference type="ARBA" id="ARBA00022729"/>
    </source>
</evidence>
<keyword evidence="15" id="KW-1185">Reference proteome</keyword>
<dbReference type="EMBL" id="CAJVCH010128499">
    <property type="protein sequence ID" value="CAG7725913.1"/>
    <property type="molecule type" value="Genomic_DNA"/>
</dbReference>
<keyword evidence="8" id="KW-1015">Disulfide bond</keyword>
<keyword evidence="7" id="KW-0865">Zymogen</keyword>
<evidence type="ECO:0000256" key="5">
    <source>
        <dbReference type="ARBA" id="ARBA00022833"/>
    </source>
</evidence>
<dbReference type="OrthoDB" id="291007at2759"/>
<evidence type="ECO:0000256" key="2">
    <source>
        <dbReference type="ARBA" id="ARBA00022723"/>
    </source>
</evidence>
<evidence type="ECO:0000256" key="9">
    <source>
        <dbReference type="ARBA" id="ARBA00023180"/>
    </source>
</evidence>
<evidence type="ECO:0000313" key="15">
    <source>
        <dbReference type="Proteomes" id="UP000708208"/>
    </source>
</evidence>
<dbReference type="AlphaFoldDB" id="A0A8J2NTV3"/>
<dbReference type="InterPro" id="IPR034035">
    <property type="entry name" value="Astacin-like_dom"/>
</dbReference>
<feature type="chain" id="PRO_5035240328" description="Peptidase M12A domain-containing protein" evidence="12">
    <location>
        <begin position="21"/>
        <end position="329"/>
    </location>
</feature>
<protein>
    <recommendedName>
        <fullName evidence="13">Peptidase M12A domain-containing protein</fullName>
    </recommendedName>
</protein>
<dbReference type="GO" id="GO:0004222">
    <property type="term" value="F:metalloendopeptidase activity"/>
    <property type="evidence" value="ECO:0007669"/>
    <property type="project" value="UniProtKB-UniRule"/>
</dbReference>
<dbReference type="GO" id="GO:0008270">
    <property type="term" value="F:zinc ion binding"/>
    <property type="evidence" value="ECO:0007669"/>
    <property type="project" value="UniProtKB-UniRule"/>
</dbReference>
<feature type="domain" description="Peptidase M12A" evidence="13">
    <location>
        <begin position="65"/>
        <end position="259"/>
    </location>
</feature>
<proteinExistence type="predicted"/>
<comment type="caution">
    <text evidence="14">The sequence shown here is derived from an EMBL/GenBank/DDBJ whole genome shotgun (WGS) entry which is preliminary data.</text>
</comment>
<evidence type="ECO:0000256" key="10">
    <source>
        <dbReference type="PROSITE-ProRule" id="PRU01211"/>
    </source>
</evidence>
<gene>
    <name evidence="14" type="ORF">AFUS01_LOCUS14851</name>
</gene>
<dbReference type="Pfam" id="PF01400">
    <property type="entry name" value="Astacin"/>
    <property type="match status" value="1"/>
</dbReference>
<evidence type="ECO:0000256" key="8">
    <source>
        <dbReference type="ARBA" id="ARBA00023157"/>
    </source>
</evidence>
<dbReference type="Proteomes" id="UP000708208">
    <property type="component" value="Unassembled WGS sequence"/>
</dbReference>
<feature type="region of interest" description="Disordered" evidence="11">
    <location>
        <begin position="266"/>
        <end position="301"/>
    </location>
</feature>
<feature type="compositionally biased region" description="Acidic residues" evidence="11">
    <location>
        <begin position="273"/>
        <end position="298"/>
    </location>
</feature>
<accession>A0A8J2NTV3</accession>
<dbReference type="InterPro" id="IPR006026">
    <property type="entry name" value="Peptidase_Metallo"/>
</dbReference>
<sequence length="329" mass="37661">MWTYFRAVCIAAGVLVLVSGAPTGKKKYLFKNMEEMANMFEGDIILSEDQMKEINYATTARVALSGIVGEKYRWEDRVVHYDISSDYSFDEREIIEGAMEEIADKTCVRFEERDSEDDYLKIEDGNGCSSKVGKRGGEQTVTLSREGCLKHGVVIHELVHAIGFWHEQSRTDRDKYVDIIWKNIQPDKYNNFKKYLRAEIYDYQVPYDYDSVMHYRADAFKREDTDEDTIVPKDPNAEIGQRIGLSVLDARKINYMYCPDLVVNGTTSTTEETIGEEEGDNDEETEEDDEDDDDDDEDSSARLNILTTAIIDRTEEQATTVIPTTIGEI</sequence>
<evidence type="ECO:0000256" key="7">
    <source>
        <dbReference type="ARBA" id="ARBA00023145"/>
    </source>
</evidence>
<dbReference type="SMART" id="SM00235">
    <property type="entry name" value="ZnMc"/>
    <property type="match status" value="1"/>
</dbReference>
<feature type="binding site" evidence="10">
    <location>
        <position position="156"/>
    </location>
    <ligand>
        <name>Zn(2+)</name>
        <dbReference type="ChEBI" id="CHEBI:29105"/>
        <note>catalytic</note>
    </ligand>
</feature>
<feature type="non-terminal residue" evidence="14">
    <location>
        <position position="329"/>
    </location>
</feature>
<dbReference type="GO" id="GO:0006508">
    <property type="term" value="P:proteolysis"/>
    <property type="evidence" value="ECO:0007669"/>
    <property type="project" value="UniProtKB-KW"/>
</dbReference>
<keyword evidence="6 10" id="KW-0482">Metalloprotease</keyword>
<dbReference type="PANTHER" id="PTHR10127">
    <property type="entry name" value="DISCOIDIN, CUB, EGF, LAMININ , AND ZINC METALLOPROTEASE DOMAIN CONTAINING"/>
    <property type="match status" value="1"/>
</dbReference>
<name>A0A8J2NTV3_9HEXA</name>
<dbReference type="PROSITE" id="PS51864">
    <property type="entry name" value="ASTACIN"/>
    <property type="match status" value="1"/>
</dbReference>
<keyword evidence="1 10" id="KW-0645">Protease</keyword>
<evidence type="ECO:0000256" key="4">
    <source>
        <dbReference type="ARBA" id="ARBA00022801"/>
    </source>
</evidence>
<keyword evidence="5 10" id="KW-0862">Zinc</keyword>
<evidence type="ECO:0000313" key="14">
    <source>
        <dbReference type="EMBL" id="CAG7725913.1"/>
    </source>
</evidence>
<evidence type="ECO:0000256" key="12">
    <source>
        <dbReference type="SAM" id="SignalP"/>
    </source>
</evidence>
<comment type="cofactor">
    <cofactor evidence="10">
        <name>Zn(2+)</name>
        <dbReference type="ChEBI" id="CHEBI:29105"/>
    </cofactor>
    <text evidence="10">Binds 1 zinc ion per subunit.</text>
</comment>
<feature type="binding site" evidence="10">
    <location>
        <position position="160"/>
    </location>
    <ligand>
        <name>Zn(2+)</name>
        <dbReference type="ChEBI" id="CHEBI:29105"/>
        <note>catalytic</note>
    </ligand>
</feature>
<reference evidence="14" key="1">
    <citation type="submission" date="2021-06" db="EMBL/GenBank/DDBJ databases">
        <authorList>
            <person name="Hodson N. C."/>
            <person name="Mongue J. A."/>
            <person name="Jaron S. K."/>
        </authorList>
    </citation>
    <scope>NUCLEOTIDE SEQUENCE</scope>
</reference>
<keyword evidence="4 10" id="KW-0378">Hydrolase</keyword>
<evidence type="ECO:0000256" key="11">
    <source>
        <dbReference type="SAM" id="MobiDB-lite"/>
    </source>
</evidence>
<keyword evidence="3 12" id="KW-0732">Signal</keyword>
<feature type="signal peptide" evidence="12">
    <location>
        <begin position="1"/>
        <end position="20"/>
    </location>
</feature>
<dbReference type="InterPro" id="IPR001506">
    <property type="entry name" value="Peptidase_M12A"/>
</dbReference>